<dbReference type="GO" id="GO:0016493">
    <property type="term" value="F:C-C chemokine receptor activity"/>
    <property type="evidence" value="ECO:0007669"/>
    <property type="project" value="TreeGrafter"/>
</dbReference>
<evidence type="ECO:0000256" key="8">
    <source>
        <dbReference type="SAM" id="Phobius"/>
    </source>
</evidence>
<evidence type="ECO:0000313" key="10">
    <source>
        <dbReference type="Ensembl" id="ENSLCAP00010048737.1"/>
    </source>
</evidence>
<dbReference type="GO" id="GO:0006955">
    <property type="term" value="P:immune response"/>
    <property type="evidence" value="ECO:0007669"/>
    <property type="project" value="TreeGrafter"/>
</dbReference>
<dbReference type="Pfam" id="PF00001">
    <property type="entry name" value="7tm_1"/>
    <property type="match status" value="1"/>
</dbReference>
<evidence type="ECO:0000256" key="6">
    <source>
        <dbReference type="ARBA" id="ARBA00023170"/>
    </source>
</evidence>
<feature type="transmembrane region" description="Helical" evidence="8">
    <location>
        <begin position="34"/>
        <end position="60"/>
    </location>
</feature>
<keyword evidence="11" id="KW-1185">Reference proteome</keyword>
<feature type="transmembrane region" description="Helical" evidence="8">
    <location>
        <begin position="146"/>
        <end position="164"/>
    </location>
</feature>
<dbReference type="Proteomes" id="UP000314980">
    <property type="component" value="Unassembled WGS sequence"/>
</dbReference>
<dbReference type="STRING" id="8187.ENSLCAP00010048737"/>
<evidence type="ECO:0000256" key="2">
    <source>
        <dbReference type="ARBA" id="ARBA00022692"/>
    </source>
</evidence>
<comment type="subcellular location">
    <subcellularLocation>
        <location evidence="1">Membrane</location>
    </subcellularLocation>
</comment>
<dbReference type="GO" id="GO:0007204">
    <property type="term" value="P:positive regulation of cytosolic calcium ion concentration"/>
    <property type="evidence" value="ECO:0007669"/>
    <property type="project" value="TreeGrafter"/>
</dbReference>
<accession>A0A4W6FEQ4</accession>
<dbReference type="SUPFAM" id="SSF81321">
    <property type="entry name" value="Family A G protein-coupled receptor-like"/>
    <property type="match status" value="1"/>
</dbReference>
<dbReference type="Gene3D" id="1.20.1070.10">
    <property type="entry name" value="Rhodopsin 7-helix transmembrane proteins"/>
    <property type="match status" value="1"/>
</dbReference>
<name>A0A4W6FEQ4_LATCA</name>
<keyword evidence="5 8" id="KW-0472">Membrane</keyword>
<dbReference type="GO" id="GO:0009897">
    <property type="term" value="C:external side of plasma membrane"/>
    <property type="evidence" value="ECO:0007669"/>
    <property type="project" value="TreeGrafter"/>
</dbReference>
<protein>
    <recommendedName>
        <fullName evidence="9">G-protein coupled receptors family 1 profile domain-containing protein</fullName>
    </recommendedName>
</protein>
<keyword evidence="6" id="KW-0675">Receptor</keyword>
<evidence type="ECO:0000259" key="9">
    <source>
        <dbReference type="PROSITE" id="PS50262"/>
    </source>
</evidence>
<keyword evidence="4" id="KW-0297">G-protein coupled receptor</keyword>
<evidence type="ECO:0000256" key="3">
    <source>
        <dbReference type="ARBA" id="ARBA00022989"/>
    </source>
</evidence>
<dbReference type="InterPro" id="IPR017452">
    <property type="entry name" value="GPCR_Rhodpsn_7TM"/>
</dbReference>
<dbReference type="PROSITE" id="PS50262">
    <property type="entry name" value="G_PROTEIN_RECEP_F1_2"/>
    <property type="match status" value="1"/>
</dbReference>
<dbReference type="GO" id="GO:0019722">
    <property type="term" value="P:calcium-mediated signaling"/>
    <property type="evidence" value="ECO:0007669"/>
    <property type="project" value="TreeGrafter"/>
</dbReference>
<dbReference type="GO" id="GO:0060326">
    <property type="term" value="P:cell chemotaxis"/>
    <property type="evidence" value="ECO:0007669"/>
    <property type="project" value="TreeGrafter"/>
</dbReference>
<feature type="transmembrane region" description="Helical" evidence="8">
    <location>
        <begin position="104"/>
        <end position="125"/>
    </location>
</feature>
<dbReference type="InterPro" id="IPR050119">
    <property type="entry name" value="CCR1-9-like"/>
</dbReference>
<dbReference type="PANTHER" id="PTHR10489">
    <property type="entry name" value="CELL ADHESION MOLECULE"/>
    <property type="match status" value="1"/>
</dbReference>
<evidence type="ECO:0000256" key="7">
    <source>
        <dbReference type="ARBA" id="ARBA00023224"/>
    </source>
</evidence>
<feature type="transmembrane region" description="Helical" evidence="8">
    <location>
        <begin position="67"/>
        <end position="92"/>
    </location>
</feature>
<dbReference type="InterPro" id="IPR000276">
    <property type="entry name" value="GPCR_Rhodpsn"/>
</dbReference>
<evidence type="ECO:0000256" key="5">
    <source>
        <dbReference type="ARBA" id="ARBA00023136"/>
    </source>
</evidence>
<dbReference type="GeneTree" id="ENSGT01150000286969"/>
<reference evidence="11" key="1">
    <citation type="submission" date="2015-09" db="EMBL/GenBank/DDBJ databases">
        <authorList>
            <person name="Sai Rama Sridatta P."/>
        </authorList>
    </citation>
    <scope>NUCLEOTIDE SEQUENCE [LARGE SCALE GENOMIC DNA]</scope>
</reference>
<evidence type="ECO:0000256" key="4">
    <source>
        <dbReference type="ARBA" id="ARBA00023040"/>
    </source>
</evidence>
<reference evidence="10" key="2">
    <citation type="submission" date="2025-08" db="UniProtKB">
        <authorList>
            <consortium name="Ensembl"/>
        </authorList>
    </citation>
    <scope>IDENTIFICATION</scope>
</reference>
<keyword evidence="2 8" id="KW-0812">Transmembrane</keyword>
<feature type="domain" description="G-protein coupled receptors family 1 profile" evidence="9">
    <location>
        <begin position="41"/>
        <end position="182"/>
    </location>
</feature>
<dbReference type="PRINTS" id="PR00237">
    <property type="entry name" value="GPCRRHODOPSN"/>
</dbReference>
<sequence>GLIILFPLPNPQPISSEDLLGNSSDTELGKVEQVLVPILDALILVLGVVGHTMVMVILSVTGTGTDILLLALSAADLLLLSMLPLHTAAIAMQRWPFGDLMCRLVGFLGSACSSASVFTLATLAVSRYLIVVHPARAYSLLSPRRLSITAVLLWVPACCLAVLLHRDSGTNNVESCIPCETD</sequence>
<dbReference type="AlphaFoldDB" id="A0A4W6FEQ4"/>
<organism evidence="10 11">
    <name type="scientific">Lates calcarifer</name>
    <name type="common">Barramundi</name>
    <name type="synonym">Holocentrus calcarifer</name>
    <dbReference type="NCBI Taxonomy" id="8187"/>
    <lineage>
        <taxon>Eukaryota</taxon>
        <taxon>Metazoa</taxon>
        <taxon>Chordata</taxon>
        <taxon>Craniata</taxon>
        <taxon>Vertebrata</taxon>
        <taxon>Euteleostomi</taxon>
        <taxon>Actinopterygii</taxon>
        <taxon>Neopterygii</taxon>
        <taxon>Teleostei</taxon>
        <taxon>Neoteleostei</taxon>
        <taxon>Acanthomorphata</taxon>
        <taxon>Carangaria</taxon>
        <taxon>Carangaria incertae sedis</taxon>
        <taxon>Centropomidae</taxon>
        <taxon>Lates</taxon>
    </lineage>
</organism>
<dbReference type="GO" id="GO:0019957">
    <property type="term" value="F:C-C chemokine binding"/>
    <property type="evidence" value="ECO:0007669"/>
    <property type="project" value="TreeGrafter"/>
</dbReference>
<evidence type="ECO:0000256" key="1">
    <source>
        <dbReference type="ARBA" id="ARBA00004370"/>
    </source>
</evidence>
<proteinExistence type="predicted"/>
<dbReference type="PANTHER" id="PTHR10489:SF936">
    <property type="entry name" value="G-PROTEIN COUPLED RECEPTORS FAMILY 1 PROFILE DOMAIN-CONTAINING PROTEIN"/>
    <property type="match status" value="1"/>
</dbReference>
<reference evidence="10" key="3">
    <citation type="submission" date="2025-09" db="UniProtKB">
        <authorList>
            <consortium name="Ensembl"/>
        </authorList>
    </citation>
    <scope>IDENTIFICATION</scope>
</reference>
<keyword evidence="3 8" id="KW-1133">Transmembrane helix</keyword>
<dbReference type="InParanoid" id="A0A4W6FEQ4"/>
<keyword evidence="7" id="KW-0807">Transducer</keyword>
<evidence type="ECO:0000313" key="11">
    <source>
        <dbReference type="Proteomes" id="UP000314980"/>
    </source>
</evidence>
<dbReference type="Ensembl" id="ENSLCAT00010049946.1">
    <property type="protein sequence ID" value="ENSLCAP00010048737.1"/>
    <property type="gene ID" value="ENSLCAG00010022667.1"/>
</dbReference>